<sequence length="43" mass="4977">MTVNLFFIVYRPMSLSREITINAIPNVRVLNKIDMEGKVLVKL</sequence>
<keyword evidence="2" id="KW-1185">Reference proteome</keyword>
<dbReference type="EMBL" id="LT960612">
    <property type="protein sequence ID" value="SON52405.1"/>
    <property type="molecule type" value="Genomic_DNA"/>
</dbReference>
<evidence type="ECO:0000313" key="2">
    <source>
        <dbReference type="Proteomes" id="UP000235828"/>
    </source>
</evidence>
<organism evidence="1 2">
    <name type="scientific">Vibrio tapetis subsp. tapetis</name>
    <dbReference type="NCBI Taxonomy" id="1671868"/>
    <lineage>
        <taxon>Bacteria</taxon>
        <taxon>Pseudomonadati</taxon>
        <taxon>Pseudomonadota</taxon>
        <taxon>Gammaproteobacteria</taxon>
        <taxon>Vibrionales</taxon>
        <taxon>Vibrionaceae</taxon>
        <taxon>Vibrio</taxon>
    </lineage>
</organism>
<dbReference type="AlphaFoldDB" id="A0A2N8ZKG9"/>
<evidence type="ECO:0000313" key="1">
    <source>
        <dbReference type="EMBL" id="SON52405.1"/>
    </source>
</evidence>
<name>A0A2N8ZKG9_9VIBR</name>
<gene>
    <name evidence="1" type="ORF">VTAP4600_B0794</name>
</gene>
<accession>A0A2N8ZKG9</accession>
<proteinExistence type="predicted"/>
<reference evidence="1 2" key="1">
    <citation type="submission" date="2017-10" db="EMBL/GenBank/DDBJ databases">
        <authorList>
            <person name="Banno H."/>
            <person name="Chua N.-H."/>
        </authorList>
    </citation>
    <scope>NUCLEOTIDE SEQUENCE [LARGE SCALE GENOMIC DNA]</scope>
    <source>
        <strain evidence="1">Vibrio tapetis CECT4600</strain>
    </source>
</reference>
<dbReference type="Proteomes" id="UP000235828">
    <property type="component" value="Chromosome B"/>
</dbReference>
<protein>
    <submittedName>
        <fullName evidence="1">Uncharacterized protein</fullName>
    </submittedName>
</protein>
<dbReference type="KEGG" id="vta:B0794"/>